<feature type="non-terminal residue" evidence="2">
    <location>
        <position position="1"/>
    </location>
</feature>
<keyword evidence="3" id="KW-1185">Reference proteome</keyword>
<reference evidence="2" key="1">
    <citation type="submission" date="2021-06" db="EMBL/GenBank/DDBJ databases">
        <authorList>
            <person name="Kallberg Y."/>
            <person name="Tangrot J."/>
            <person name="Rosling A."/>
        </authorList>
    </citation>
    <scope>NUCLEOTIDE SEQUENCE</scope>
    <source>
        <strain evidence="2">CL551</strain>
    </source>
</reference>
<dbReference type="Proteomes" id="UP000789342">
    <property type="component" value="Unassembled WGS sequence"/>
</dbReference>
<protein>
    <submittedName>
        <fullName evidence="2">14297_t:CDS:1</fullName>
    </submittedName>
</protein>
<dbReference type="EMBL" id="CAJVPV010002714">
    <property type="protein sequence ID" value="CAG8533671.1"/>
    <property type="molecule type" value="Genomic_DNA"/>
</dbReference>
<organism evidence="2 3">
    <name type="scientific">Acaulospora morrowiae</name>
    <dbReference type="NCBI Taxonomy" id="94023"/>
    <lineage>
        <taxon>Eukaryota</taxon>
        <taxon>Fungi</taxon>
        <taxon>Fungi incertae sedis</taxon>
        <taxon>Mucoromycota</taxon>
        <taxon>Glomeromycotina</taxon>
        <taxon>Glomeromycetes</taxon>
        <taxon>Diversisporales</taxon>
        <taxon>Acaulosporaceae</taxon>
        <taxon>Acaulospora</taxon>
    </lineage>
</organism>
<name>A0A9N9FH27_9GLOM</name>
<gene>
    <name evidence="2" type="ORF">AMORRO_LOCUS4793</name>
</gene>
<feature type="region of interest" description="Disordered" evidence="1">
    <location>
        <begin position="1"/>
        <end position="41"/>
    </location>
</feature>
<accession>A0A9N9FH27</accession>
<sequence length="87" mass="9917">EPKIQRRTLPRLAYHSQAKPESSKRLRDDESERENIKEEVLSLKQKLDQTEEKYPNYSGSNKRCAVWAGIGAGVASTSVTKLVDDER</sequence>
<evidence type="ECO:0000313" key="2">
    <source>
        <dbReference type="EMBL" id="CAG8533671.1"/>
    </source>
</evidence>
<proteinExistence type="predicted"/>
<feature type="compositionally biased region" description="Basic and acidic residues" evidence="1">
    <location>
        <begin position="21"/>
        <end position="41"/>
    </location>
</feature>
<comment type="caution">
    <text evidence="2">The sequence shown here is derived from an EMBL/GenBank/DDBJ whole genome shotgun (WGS) entry which is preliminary data.</text>
</comment>
<dbReference type="AlphaFoldDB" id="A0A9N9FH27"/>
<evidence type="ECO:0000313" key="3">
    <source>
        <dbReference type="Proteomes" id="UP000789342"/>
    </source>
</evidence>
<evidence type="ECO:0000256" key="1">
    <source>
        <dbReference type="SAM" id="MobiDB-lite"/>
    </source>
</evidence>